<dbReference type="EMBL" id="CAXAJV020001288">
    <property type="protein sequence ID" value="CAL7937371.1"/>
    <property type="molecule type" value="Genomic_DNA"/>
</dbReference>
<evidence type="ECO:0000313" key="2">
    <source>
        <dbReference type="EMBL" id="CAL7937371.1"/>
    </source>
</evidence>
<keyword evidence="1" id="KW-1133">Transmembrane helix</keyword>
<dbReference type="Proteomes" id="UP001642520">
    <property type="component" value="Unassembled WGS sequence"/>
</dbReference>
<reference evidence="2 3" key="1">
    <citation type="submission" date="2024-08" db="EMBL/GenBank/DDBJ databases">
        <authorList>
            <person name="Will J Nash"/>
            <person name="Angela Man"/>
            <person name="Seanna McTaggart"/>
            <person name="Kendall Baker"/>
            <person name="Tom Barker"/>
            <person name="Leah Catchpole"/>
            <person name="Alex Durrant"/>
            <person name="Karim Gharbi"/>
            <person name="Naomi Irish"/>
            <person name="Gemy Kaithakottil"/>
            <person name="Debby Ku"/>
            <person name="Aaliyah Providence"/>
            <person name="Felix Shaw"/>
            <person name="David Swarbreck"/>
            <person name="Chris Watkins"/>
            <person name="Ann M. McCartney"/>
            <person name="Giulio Formenti"/>
            <person name="Alice Mouton"/>
            <person name="Noel Vella"/>
            <person name="Bjorn M von Reumont"/>
            <person name="Adriana Vella"/>
            <person name="Wilfried Haerty"/>
        </authorList>
    </citation>
    <scope>NUCLEOTIDE SEQUENCE [LARGE SCALE GENOMIC DNA]</scope>
</reference>
<keyword evidence="1" id="KW-0812">Transmembrane</keyword>
<sequence>MFLFTNFLVTFSLGYDRPCALLKISFLIGYGTYCLNLPFDMSLYRYLPERILFVSCVSIRARRFVMATRLSSCVLGMMFLRGCVTLEMVATSGVYDHSFDLSATFTIFFSGAFSSNAHTFCVLIVARSTSPSMRCH</sequence>
<organism evidence="2 3">
    <name type="scientific">Xylocopa violacea</name>
    <name type="common">Violet carpenter bee</name>
    <name type="synonym">Apis violacea</name>
    <dbReference type="NCBI Taxonomy" id="135666"/>
    <lineage>
        <taxon>Eukaryota</taxon>
        <taxon>Metazoa</taxon>
        <taxon>Ecdysozoa</taxon>
        <taxon>Arthropoda</taxon>
        <taxon>Hexapoda</taxon>
        <taxon>Insecta</taxon>
        <taxon>Pterygota</taxon>
        <taxon>Neoptera</taxon>
        <taxon>Endopterygota</taxon>
        <taxon>Hymenoptera</taxon>
        <taxon>Apocrita</taxon>
        <taxon>Aculeata</taxon>
        <taxon>Apoidea</taxon>
        <taxon>Anthophila</taxon>
        <taxon>Apidae</taxon>
        <taxon>Xylocopa</taxon>
        <taxon>Xylocopa</taxon>
    </lineage>
</organism>
<accession>A0ABP1NAS6</accession>
<feature type="transmembrane region" description="Helical" evidence="1">
    <location>
        <begin position="101"/>
        <end position="126"/>
    </location>
</feature>
<keyword evidence="1" id="KW-0472">Membrane</keyword>
<keyword evidence="3" id="KW-1185">Reference proteome</keyword>
<comment type="caution">
    <text evidence="2">The sequence shown here is derived from an EMBL/GenBank/DDBJ whole genome shotgun (WGS) entry which is preliminary data.</text>
</comment>
<evidence type="ECO:0000313" key="3">
    <source>
        <dbReference type="Proteomes" id="UP001642520"/>
    </source>
</evidence>
<proteinExistence type="predicted"/>
<evidence type="ECO:0000256" key="1">
    <source>
        <dbReference type="SAM" id="Phobius"/>
    </source>
</evidence>
<feature type="transmembrane region" description="Helical" evidence="1">
    <location>
        <begin position="70"/>
        <end position="95"/>
    </location>
</feature>
<gene>
    <name evidence="2" type="ORF">XYLVIOL_LOCUS2656</name>
</gene>
<feature type="transmembrane region" description="Helical" evidence="1">
    <location>
        <begin position="20"/>
        <end position="39"/>
    </location>
</feature>
<name>A0ABP1NAS6_XYLVO</name>
<protein>
    <submittedName>
        <fullName evidence="2">Uncharacterized protein</fullName>
    </submittedName>
</protein>